<evidence type="ECO:0000256" key="1">
    <source>
        <dbReference type="ARBA" id="ARBA00023015"/>
    </source>
</evidence>
<dbReference type="PANTHER" id="PTHR30055">
    <property type="entry name" value="HTH-TYPE TRANSCRIPTIONAL REGULATOR RUTR"/>
    <property type="match status" value="1"/>
</dbReference>
<dbReference type="Pfam" id="PF00440">
    <property type="entry name" value="TetR_N"/>
    <property type="match status" value="1"/>
</dbReference>
<dbReference type="InterPro" id="IPR050109">
    <property type="entry name" value="HTH-type_TetR-like_transc_reg"/>
</dbReference>
<dbReference type="Proteomes" id="UP001217485">
    <property type="component" value="Unassembled WGS sequence"/>
</dbReference>
<accession>A0ABT5BUK8</accession>
<keyword evidence="2 4" id="KW-0238">DNA-binding</keyword>
<evidence type="ECO:0000313" key="6">
    <source>
        <dbReference type="EMBL" id="MDC0677835.1"/>
    </source>
</evidence>
<feature type="DNA-binding region" description="H-T-H motif" evidence="4">
    <location>
        <begin position="36"/>
        <end position="55"/>
    </location>
</feature>
<reference evidence="6 7" key="1">
    <citation type="submission" date="2023-01" db="EMBL/GenBank/DDBJ databases">
        <title>Minimal conservation of predation-associated metabolite biosynthetic gene clusters underscores biosynthetic potential of Myxococcota including descriptions for ten novel species: Archangium lansinium sp. nov., Myxococcus landrumus sp. nov., Nannocystis bai.</title>
        <authorList>
            <person name="Ahearne A."/>
            <person name="Stevens C."/>
            <person name="Dowd S."/>
        </authorList>
    </citation>
    <scope>NUCLEOTIDE SEQUENCE [LARGE SCALE GENOMIC DNA]</scope>
    <source>
        <strain evidence="6 7">WIWO2</strain>
    </source>
</reference>
<evidence type="ECO:0000256" key="2">
    <source>
        <dbReference type="ARBA" id="ARBA00023125"/>
    </source>
</evidence>
<dbReference type="EMBL" id="JAQNDK010000001">
    <property type="protein sequence ID" value="MDC0677835.1"/>
    <property type="molecule type" value="Genomic_DNA"/>
</dbReference>
<keyword evidence="7" id="KW-1185">Reference proteome</keyword>
<name>A0ABT5BUK8_9BACT</name>
<organism evidence="6 7">
    <name type="scientific">Sorangium atrum</name>
    <dbReference type="NCBI Taxonomy" id="2995308"/>
    <lineage>
        <taxon>Bacteria</taxon>
        <taxon>Pseudomonadati</taxon>
        <taxon>Myxococcota</taxon>
        <taxon>Polyangia</taxon>
        <taxon>Polyangiales</taxon>
        <taxon>Polyangiaceae</taxon>
        <taxon>Sorangium</taxon>
    </lineage>
</organism>
<dbReference type="PROSITE" id="PS50977">
    <property type="entry name" value="HTH_TETR_2"/>
    <property type="match status" value="1"/>
</dbReference>
<sequence>MAPPSRRAPPLRPEERRASIIAATIPLLRLYGRNVTTAQIAMAAGTAEGTLFRVFPDKESLIQAAIATLFDPAPTLRELERIDLAAPLRDRSIQAVEILQRRVEGIWQLISMLGMTMPPPMRPESGCAQTPRQDEQVHVQLERLFEASRDELRCDPAYAARLLRMMTFAGTHPRITDGMPLTAAEVVAVLLDGIRRRPEEEESC</sequence>
<evidence type="ECO:0000313" key="7">
    <source>
        <dbReference type="Proteomes" id="UP001217485"/>
    </source>
</evidence>
<comment type="caution">
    <text evidence="6">The sequence shown here is derived from an EMBL/GenBank/DDBJ whole genome shotgun (WGS) entry which is preliminary data.</text>
</comment>
<proteinExistence type="predicted"/>
<dbReference type="InterPro" id="IPR001647">
    <property type="entry name" value="HTH_TetR"/>
</dbReference>
<dbReference type="SUPFAM" id="SSF46689">
    <property type="entry name" value="Homeodomain-like"/>
    <property type="match status" value="1"/>
</dbReference>
<gene>
    <name evidence="6" type="ORF">POL72_08845</name>
</gene>
<dbReference type="PANTHER" id="PTHR30055:SF234">
    <property type="entry name" value="HTH-TYPE TRANSCRIPTIONAL REGULATOR BETI"/>
    <property type="match status" value="1"/>
</dbReference>
<protein>
    <submittedName>
        <fullName evidence="6">TetR/AcrR family transcriptional regulator</fullName>
    </submittedName>
</protein>
<evidence type="ECO:0000256" key="3">
    <source>
        <dbReference type="ARBA" id="ARBA00023163"/>
    </source>
</evidence>
<dbReference type="InterPro" id="IPR009057">
    <property type="entry name" value="Homeodomain-like_sf"/>
</dbReference>
<dbReference type="RefSeq" id="WP_272094585.1">
    <property type="nucleotide sequence ID" value="NZ_JAQNDK010000001.1"/>
</dbReference>
<evidence type="ECO:0000259" key="5">
    <source>
        <dbReference type="PROSITE" id="PS50977"/>
    </source>
</evidence>
<dbReference type="Gene3D" id="1.10.357.10">
    <property type="entry name" value="Tetracycline Repressor, domain 2"/>
    <property type="match status" value="1"/>
</dbReference>
<keyword evidence="3" id="KW-0804">Transcription</keyword>
<keyword evidence="1" id="KW-0805">Transcription regulation</keyword>
<evidence type="ECO:0000256" key="4">
    <source>
        <dbReference type="PROSITE-ProRule" id="PRU00335"/>
    </source>
</evidence>
<feature type="domain" description="HTH tetR-type" evidence="5">
    <location>
        <begin position="14"/>
        <end position="73"/>
    </location>
</feature>